<dbReference type="EMBL" id="LGSZ01000060">
    <property type="protein sequence ID" value="KPH77320.1"/>
    <property type="molecule type" value="Genomic_DNA"/>
</dbReference>
<evidence type="ECO:0000313" key="3">
    <source>
        <dbReference type="Proteomes" id="UP000037822"/>
    </source>
</evidence>
<sequence>MKPWLLQIFTWWNGQTIGTRFHTWRFGERVGQDESGNVYYRTKGGVKDKALGIQRRWVVYNGDTEASKIPPGWNGWLHHTVDVAPSEERYEPREWQQPHQQNWTGTALAYRPKGSTLAEGERPAATGDYEAWTPGR</sequence>
<evidence type="ECO:0000256" key="1">
    <source>
        <dbReference type="SAM" id="MobiDB-lite"/>
    </source>
</evidence>
<evidence type="ECO:0000313" key="2">
    <source>
        <dbReference type="EMBL" id="KPH77320.1"/>
    </source>
</evidence>
<comment type="caution">
    <text evidence="2">The sequence shown here is derived from an EMBL/GenBank/DDBJ whole genome shotgun (WGS) entry which is preliminary data.</text>
</comment>
<accession>A0A0N1F143</accession>
<keyword evidence="2" id="KW-0560">Oxidoreductase</keyword>
<dbReference type="EC" id="1.6.99.3" evidence="2"/>
<protein>
    <submittedName>
        <fullName evidence="2">NADH dehydrogenase</fullName>
        <ecNumber evidence="2">1.6.99.3</ecNumber>
    </submittedName>
</protein>
<dbReference type="NCBIfam" id="NF006040">
    <property type="entry name" value="PRK08183.1"/>
    <property type="match status" value="1"/>
</dbReference>
<dbReference type="AlphaFoldDB" id="A0A0N1F143"/>
<organism evidence="2 3">
    <name type="scientific">Bosea vaviloviae</name>
    <dbReference type="NCBI Taxonomy" id="1526658"/>
    <lineage>
        <taxon>Bacteria</taxon>
        <taxon>Pseudomonadati</taxon>
        <taxon>Pseudomonadota</taxon>
        <taxon>Alphaproteobacteria</taxon>
        <taxon>Hyphomicrobiales</taxon>
        <taxon>Boseaceae</taxon>
        <taxon>Bosea</taxon>
    </lineage>
</organism>
<proteinExistence type="predicted"/>
<feature type="region of interest" description="Disordered" evidence="1">
    <location>
        <begin position="114"/>
        <end position="136"/>
    </location>
</feature>
<dbReference type="PANTHER" id="PTHR12910">
    <property type="entry name" value="NADH-UBIQUINONE OXIDOREDUCTASE SUBUNIT B17.2"/>
    <property type="match status" value="1"/>
</dbReference>
<dbReference type="OrthoDB" id="9795340at2"/>
<dbReference type="GO" id="GO:0045271">
    <property type="term" value="C:respiratory chain complex I"/>
    <property type="evidence" value="ECO:0007669"/>
    <property type="project" value="InterPro"/>
</dbReference>
<keyword evidence="3" id="KW-1185">Reference proteome</keyword>
<dbReference type="GO" id="GO:0016491">
    <property type="term" value="F:oxidoreductase activity"/>
    <property type="evidence" value="ECO:0007669"/>
    <property type="project" value="UniProtKB-KW"/>
</dbReference>
<dbReference type="InterPro" id="IPR007763">
    <property type="entry name" value="NDUFA12"/>
</dbReference>
<dbReference type="RefSeq" id="WP_054211294.1">
    <property type="nucleotide sequence ID" value="NZ_LGSZ01000060.1"/>
</dbReference>
<dbReference type="PATRIC" id="fig|1526658.3.peg.1638"/>
<name>A0A0N1F143_9HYPH</name>
<dbReference type="PANTHER" id="PTHR12910:SF2">
    <property type="entry name" value="NADH DEHYDROGENASE [UBIQUINONE] 1 ALPHA SUBCOMPLEX SUBUNIT 12"/>
    <property type="match status" value="1"/>
</dbReference>
<dbReference type="Pfam" id="PF05071">
    <property type="entry name" value="NDUFA12"/>
    <property type="match status" value="1"/>
</dbReference>
<reference evidence="2 3" key="1">
    <citation type="submission" date="2015-07" db="EMBL/GenBank/DDBJ databases">
        <title>Whole genome sequencing of Bosea vaviloviae isolated from cave pool.</title>
        <authorList>
            <person name="Tan N.E.H."/>
            <person name="Lee Y.P."/>
            <person name="Gan H.M."/>
            <person name="Barton H."/>
            <person name="Savka M.A."/>
        </authorList>
    </citation>
    <scope>NUCLEOTIDE SEQUENCE [LARGE SCALE GENOMIC DNA]</scope>
    <source>
        <strain evidence="2 3">SD260</strain>
    </source>
</reference>
<dbReference type="GO" id="GO:0006979">
    <property type="term" value="P:response to oxidative stress"/>
    <property type="evidence" value="ECO:0007669"/>
    <property type="project" value="TreeGrafter"/>
</dbReference>
<dbReference type="Proteomes" id="UP000037822">
    <property type="component" value="Unassembled WGS sequence"/>
</dbReference>
<gene>
    <name evidence="2" type="ORF">AE618_22455</name>
</gene>